<feature type="transmembrane region" description="Helical" evidence="7">
    <location>
        <begin position="31"/>
        <end position="52"/>
    </location>
</feature>
<gene>
    <name evidence="9" type="ORF">D9757_003605</name>
</gene>
<feature type="transmembrane region" description="Helical" evidence="7">
    <location>
        <begin position="73"/>
        <end position="92"/>
    </location>
</feature>
<keyword evidence="2 5" id="KW-0812">Transmembrane</keyword>
<dbReference type="PROSITE" id="PS50922">
    <property type="entry name" value="TLC"/>
    <property type="match status" value="1"/>
</dbReference>
<comment type="caution">
    <text evidence="9">The sequence shown here is derived from an EMBL/GenBank/DDBJ whole genome shotgun (WGS) entry which is preliminary data.</text>
</comment>
<dbReference type="SMART" id="SM00724">
    <property type="entry name" value="TLC"/>
    <property type="match status" value="1"/>
</dbReference>
<evidence type="ECO:0000256" key="3">
    <source>
        <dbReference type="ARBA" id="ARBA00022989"/>
    </source>
</evidence>
<evidence type="ECO:0000256" key="7">
    <source>
        <dbReference type="SAM" id="Phobius"/>
    </source>
</evidence>
<evidence type="ECO:0000256" key="5">
    <source>
        <dbReference type="PROSITE-ProRule" id="PRU00205"/>
    </source>
</evidence>
<sequence>MDSIANLKAFTQNTLGPFVLQLGLTKLPEHLYTFIVSFCFFLAVHRTFAPLVSEWCSESFRRMGKKGQNNWSMHVVSQVHALVIVPLAFLALDSQELDRDRAFGWDERISGKLQAIASAYFVWDTYDAIVNYTDFGFIIHGAACSMIYLLSFSPFLSYYTARGLLWETSTIFLNIHWFLHKTNRAGSTFRLINGIFLLSTFLGFRLIYGAYVSYDLFGTLYNVRDKIPTAYLYVYGLGNIVLQTLNVVWFYKLTILLRKRFLKKPAVNGNGNGKHGNGNQETLDPKKR</sequence>
<dbReference type="Pfam" id="PF03798">
    <property type="entry name" value="TRAM_LAG1_CLN8"/>
    <property type="match status" value="1"/>
</dbReference>
<dbReference type="AlphaFoldDB" id="A0A8H5HUL9"/>
<dbReference type="GO" id="GO:0055088">
    <property type="term" value="P:lipid homeostasis"/>
    <property type="evidence" value="ECO:0007669"/>
    <property type="project" value="TreeGrafter"/>
</dbReference>
<evidence type="ECO:0000259" key="8">
    <source>
        <dbReference type="PROSITE" id="PS50922"/>
    </source>
</evidence>
<feature type="region of interest" description="Disordered" evidence="6">
    <location>
        <begin position="268"/>
        <end position="288"/>
    </location>
</feature>
<evidence type="ECO:0000256" key="2">
    <source>
        <dbReference type="ARBA" id="ARBA00022692"/>
    </source>
</evidence>
<dbReference type="Proteomes" id="UP000518752">
    <property type="component" value="Unassembled WGS sequence"/>
</dbReference>
<dbReference type="InterPro" id="IPR050846">
    <property type="entry name" value="TLCD"/>
</dbReference>
<dbReference type="GO" id="GO:0016020">
    <property type="term" value="C:membrane"/>
    <property type="evidence" value="ECO:0007669"/>
    <property type="project" value="UniProtKB-SubCell"/>
</dbReference>
<evidence type="ECO:0000256" key="1">
    <source>
        <dbReference type="ARBA" id="ARBA00004141"/>
    </source>
</evidence>
<keyword evidence="4 5" id="KW-0472">Membrane</keyword>
<dbReference type="PANTHER" id="PTHR13439:SF0">
    <property type="entry name" value="TOPOISOMERASE I DAMAGE AFFECTED PROTEIN 4"/>
    <property type="match status" value="1"/>
</dbReference>
<dbReference type="OrthoDB" id="10266980at2759"/>
<dbReference type="PANTHER" id="PTHR13439">
    <property type="entry name" value="CT120 PROTEIN"/>
    <property type="match status" value="1"/>
</dbReference>
<evidence type="ECO:0000313" key="10">
    <source>
        <dbReference type="Proteomes" id="UP000518752"/>
    </source>
</evidence>
<keyword evidence="3 7" id="KW-1133">Transmembrane helix</keyword>
<organism evidence="9 10">
    <name type="scientific">Collybiopsis confluens</name>
    <dbReference type="NCBI Taxonomy" id="2823264"/>
    <lineage>
        <taxon>Eukaryota</taxon>
        <taxon>Fungi</taxon>
        <taxon>Dikarya</taxon>
        <taxon>Basidiomycota</taxon>
        <taxon>Agaricomycotina</taxon>
        <taxon>Agaricomycetes</taxon>
        <taxon>Agaricomycetidae</taxon>
        <taxon>Agaricales</taxon>
        <taxon>Marasmiineae</taxon>
        <taxon>Omphalotaceae</taxon>
        <taxon>Collybiopsis</taxon>
    </lineage>
</organism>
<protein>
    <recommendedName>
        <fullName evidence="8">TLC domain-containing protein</fullName>
    </recommendedName>
</protein>
<accession>A0A8H5HUL9</accession>
<feature type="domain" description="TLC" evidence="8">
    <location>
        <begin position="66"/>
        <end position="262"/>
    </location>
</feature>
<comment type="subcellular location">
    <subcellularLocation>
        <location evidence="1">Membrane</location>
        <topology evidence="1">Multi-pass membrane protein</topology>
    </subcellularLocation>
</comment>
<dbReference type="EMBL" id="JAACJN010000019">
    <property type="protein sequence ID" value="KAF5389834.1"/>
    <property type="molecule type" value="Genomic_DNA"/>
</dbReference>
<evidence type="ECO:0000256" key="6">
    <source>
        <dbReference type="SAM" id="MobiDB-lite"/>
    </source>
</evidence>
<name>A0A8H5HUL9_9AGAR</name>
<proteinExistence type="predicted"/>
<feature type="transmembrane region" description="Helical" evidence="7">
    <location>
        <begin position="231"/>
        <end position="251"/>
    </location>
</feature>
<dbReference type="GO" id="GO:0005783">
    <property type="term" value="C:endoplasmic reticulum"/>
    <property type="evidence" value="ECO:0007669"/>
    <property type="project" value="TreeGrafter"/>
</dbReference>
<feature type="transmembrane region" description="Helical" evidence="7">
    <location>
        <begin position="191"/>
        <end position="211"/>
    </location>
</feature>
<keyword evidence="10" id="KW-1185">Reference proteome</keyword>
<dbReference type="InterPro" id="IPR006634">
    <property type="entry name" value="TLC-dom"/>
</dbReference>
<reference evidence="9 10" key="1">
    <citation type="journal article" date="2020" name="ISME J.">
        <title>Uncovering the hidden diversity of litter-decomposition mechanisms in mushroom-forming fungi.</title>
        <authorList>
            <person name="Floudas D."/>
            <person name="Bentzer J."/>
            <person name="Ahren D."/>
            <person name="Johansson T."/>
            <person name="Persson P."/>
            <person name="Tunlid A."/>
        </authorList>
    </citation>
    <scope>NUCLEOTIDE SEQUENCE [LARGE SCALE GENOMIC DNA]</scope>
    <source>
        <strain evidence="9 10">CBS 406.79</strain>
    </source>
</reference>
<evidence type="ECO:0000256" key="4">
    <source>
        <dbReference type="ARBA" id="ARBA00023136"/>
    </source>
</evidence>
<evidence type="ECO:0000313" key="9">
    <source>
        <dbReference type="EMBL" id="KAF5389834.1"/>
    </source>
</evidence>